<sequence>MPYRRLPKTDAARLKALKTLLDSDDIYTVRNRFIDWKILNRAKTAFERLQTAVEQYQISFQTQTRHNSKIEKLQRNATMYVSHFLQVLLMCTERGEIKRSQLSLYGLETDATCIPNIKTIAGLLDYGQKAIQGEKARIKAGGRPIYNPPIGIVATHLDIFRDFYNQQQRLSRRTRQDLDDLVQQRPEVDSILLELWNQIEAHFAQEPPEIRYAACRKLGVIYYYRKNEEHLY</sequence>
<gene>
    <name evidence="1" type="ORF">JHU38_06690</name>
</gene>
<protein>
    <submittedName>
        <fullName evidence="1">Uncharacterized protein</fullName>
    </submittedName>
</protein>
<dbReference type="EMBL" id="JAERMS010000017">
    <property type="protein sequence ID" value="MBO1363460.1"/>
    <property type="molecule type" value="Genomic_DNA"/>
</dbReference>
<proteinExistence type="predicted"/>
<name>A0ABS3M5Q4_9BACT</name>
<comment type="caution">
    <text evidence="1">The sequence shown here is derived from an EMBL/GenBank/DDBJ whole genome shotgun (WGS) entry which is preliminary data.</text>
</comment>
<dbReference type="RefSeq" id="WP_107581177.1">
    <property type="nucleotide sequence ID" value="NZ_JAERMS010000017.1"/>
</dbReference>
<dbReference type="Proteomes" id="UP000664265">
    <property type="component" value="Unassembled WGS sequence"/>
</dbReference>
<accession>A0ABS3M5Q4</accession>
<reference evidence="1 2" key="1">
    <citation type="submission" date="2021-01" db="EMBL/GenBank/DDBJ databases">
        <title>Prevotella A2931 sp. nov.</title>
        <authorList>
            <person name="Buhl M."/>
            <person name="Oberhettinger P."/>
        </authorList>
    </citation>
    <scope>NUCLEOTIDE SEQUENCE [LARGE SCALE GENOMIC DNA]</scope>
    <source>
        <strain evidence="1 2">A2931</strain>
    </source>
</reference>
<evidence type="ECO:0000313" key="1">
    <source>
        <dbReference type="EMBL" id="MBO1363460.1"/>
    </source>
</evidence>
<evidence type="ECO:0000313" key="2">
    <source>
        <dbReference type="Proteomes" id="UP000664265"/>
    </source>
</evidence>
<keyword evidence="2" id="KW-1185">Reference proteome</keyword>
<organism evidence="1 2">
    <name type="scientific">Prevotella illustrans</name>
    <dbReference type="NCBI Taxonomy" id="2800387"/>
    <lineage>
        <taxon>Bacteria</taxon>
        <taxon>Pseudomonadati</taxon>
        <taxon>Bacteroidota</taxon>
        <taxon>Bacteroidia</taxon>
        <taxon>Bacteroidales</taxon>
        <taxon>Prevotellaceae</taxon>
        <taxon>Prevotella</taxon>
    </lineage>
</organism>